<gene>
    <name evidence="1" type="ORF">FQP90_11935</name>
</gene>
<name>A0A558GZP3_PAENT</name>
<evidence type="ECO:0000313" key="1">
    <source>
        <dbReference type="EMBL" id="TVU62349.1"/>
    </source>
</evidence>
<reference evidence="1 2" key="1">
    <citation type="submission" date="2019-07" db="EMBL/GenBank/DDBJ databases">
        <title>Diversity of Bacteria from Kongsfjorden, Arctic.</title>
        <authorList>
            <person name="Yu Y."/>
        </authorList>
    </citation>
    <scope>NUCLEOTIDE SEQUENCE [LARGE SCALE GENOMIC DNA]</scope>
    <source>
        <strain evidence="1 2">SM1928</strain>
    </source>
</reference>
<organism evidence="1 2">
    <name type="scientific">Paenarthrobacter nitroguajacolicus</name>
    <name type="common">Arthrobacter nitroguajacolicus</name>
    <dbReference type="NCBI Taxonomy" id="211146"/>
    <lineage>
        <taxon>Bacteria</taxon>
        <taxon>Bacillati</taxon>
        <taxon>Actinomycetota</taxon>
        <taxon>Actinomycetes</taxon>
        <taxon>Micrococcales</taxon>
        <taxon>Micrococcaceae</taxon>
        <taxon>Paenarthrobacter</taxon>
    </lineage>
</organism>
<sequence length="182" mass="18386">MADESPKTPADVDPTVIGTVTGATTWVPEAMPPEPLVPAAGVGLVAAVGAAGVAELAAVEPPSRPTDDEPRFMGTVTGATTCVPYPMLLEPLVLATGAAPEPAAGAVADFVAAESPKSPRDVASRLMGAVTGATTCVPDSTPSLPLVVSAAFAAVALRTIMPPAKHVPMRHLRMVLFIVIFS</sequence>
<comment type="caution">
    <text evidence="1">The sequence shown here is derived from an EMBL/GenBank/DDBJ whole genome shotgun (WGS) entry which is preliminary data.</text>
</comment>
<proteinExistence type="predicted"/>
<protein>
    <submittedName>
        <fullName evidence="1">Uncharacterized protein</fullName>
    </submittedName>
</protein>
<dbReference type="EMBL" id="VNFK01000008">
    <property type="protein sequence ID" value="TVU62349.1"/>
    <property type="molecule type" value="Genomic_DNA"/>
</dbReference>
<accession>A0A558GZP3</accession>
<evidence type="ECO:0000313" key="2">
    <source>
        <dbReference type="Proteomes" id="UP000316500"/>
    </source>
</evidence>
<dbReference type="OrthoDB" id="4949366at2"/>
<dbReference type="Proteomes" id="UP000316500">
    <property type="component" value="Unassembled WGS sequence"/>
</dbReference>
<dbReference type="AlphaFoldDB" id="A0A558GZP3"/>